<keyword evidence="2" id="KW-1185">Reference proteome</keyword>
<proteinExistence type="predicted"/>
<gene>
    <name evidence="1" type="ORF">C4D60_Mb01t18410</name>
</gene>
<dbReference type="Proteomes" id="UP000317650">
    <property type="component" value="Chromosome 1"/>
</dbReference>
<evidence type="ECO:0000313" key="1">
    <source>
        <dbReference type="EMBL" id="THU63683.1"/>
    </source>
</evidence>
<evidence type="ECO:0000313" key="2">
    <source>
        <dbReference type="Proteomes" id="UP000317650"/>
    </source>
</evidence>
<reference evidence="1 2" key="1">
    <citation type="journal article" date="2019" name="Nat. Plants">
        <title>Genome sequencing of Musa balbisiana reveals subgenome evolution and function divergence in polyploid bananas.</title>
        <authorList>
            <person name="Yao X."/>
        </authorList>
    </citation>
    <scope>NUCLEOTIDE SEQUENCE [LARGE SCALE GENOMIC DNA]</scope>
    <source>
        <strain evidence="2">cv. DH-PKW</strain>
        <tissue evidence="1">Leaves</tissue>
    </source>
</reference>
<sequence length="137" mass="15092">MDGRTRWSTSGVLEPVELEDERVPSPTLRRGLLGSRIRFRNNGVELDLPSLPRRRIPLPLVVPLPYHRKDSTLSFAAAAIVRPASASPSNRIVTMGMMPARVPLSPGKGNGGCKARRRAKSARLCLRGRVRSPTMPF</sequence>
<dbReference type="AlphaFoldDB" id="A0A4S8JN34"/>
<accession>A0A4S8JN34</accession>
<organism evidence="1 2">
    <name type="scientific">Musa balbisiana</name>
    <name type="common">Banana</name>
    <dbReference type="NCBI Taxonomy" id="52838"/>
    <lineage>
        <taxon>Eukaryota</taxon>
        <taxon>Viridiplantae</taxon>
        <taxon>Streptophyta</taxon>
        <taxon>Embryophyta</taxon>
        <taxon>Tracheophyta</taxon>
        <taxon>Spermatophyta</taxon>
        <taxon>Magnoliopsida</taxon>
        <taxon>Liliopsida</taxon>
        <taxon>Zingiberales</taxon>
        <taxon>Musaceae</taxon>
        <taxon>Musa</taxon>
    </lineage>
</organism>
<protein>
    <submittedName>
        <fullName evidence="1">Uncharacterized protein</fullName>
    </submittedName>
</protein>
<name>A0A4S8JN34_MUSBA</name>
<comment type="caution">
    <text evidence="1">The sequence shown here is derived from an EMBL/GenBank/DDBJ whole genome shotgun (WGS) entry which is preliminary data.</text>
</comment>
<dbReference type="EMBL" id="PYDT01000004">
    <property type="protein sequence ID" value="THU63683.1"/>
    <property type="molecule type" value="Genomic_DNA"/>
</dbReference>